<dbReference type="EMBL" id="MG450654">
    <property type="protein sequence ID" value="ATW62701.1"/>
    <property type="molecule type" value="Genomic_DNA"/>
</dbReference>
<dbReference type="PANTHER" id="PTHR46173">
    <property type="entry name" value="CCA TRNA NUCLEOTIDYLTRANSFERASE 1, MITOCHONDRIAL"/>
    <property type="match status" value="1"/>
</dbReference>
<keyword evidence="9" id="KW-1185">Reference proteome</keyword>
<evidence type="ECO:0000256" key="2">
    <source>
        <dbReference type="ARBA" id="ARBA00022679"/>
    </source>
</evidence>
<protein>
    <submittedName>
        <fullName evidence="8">tRNA nucleotidyltransferase/poly (A) polymerase</fullName>
    </submittedName>
</protein>
<dbReference type="GO" id="GO:0016779">
    <property type="term" value="F:nucleotidyltransferase activity"/>
    <property type="evidence" value="ECO:0007669"/>
    <property type="project" value="UniProtKB-KW"/>
</dbReference>
<evidence type="ECO:0000256" key="1">
    <source>
        <dbReference type="ARBA" id="ARBA00001946"/>
    </source>
</evidence>
<evidence type="ECO:0000259" key="7">
    <source>
        <dbReference type="Pfam" id="PF01743"/>
    </source>
</evidence>
<gene>
    <name evidence="8" type="ORF">SCBWM1_gp17</name>
</gene>
<organism evidence="8 9">
    <name type="scientific">Synechococcus phage S-CBWM1</name>
    <dbReference type="NCBI Taxonomy" id="2053653"/>
    <lineage>
        <taxon>Viruses</taxon>
        <taxon>Duplodnaviria</taxon>
        <taxon>Heunggongvirae</taxon>
        <taxon>Uroviricota</taxon>
        <taxon>Caudoviricetes</taxon>
        <taxon>Aokuangvirus</taxon>
        <taxon>Aokuangvirus SCBWM1</taxon>
    </lineage>
</organism>
<dbReference type="SUPFAM" id="SSF81301">
    <property type="entry name" value="Nucleotidyltransferase"/>
    <property type="match status" value="1"/>
</dbReference>
<dbReference type="Pfam" id="PF01743">
    <property type="entry name" value="PolyA_pol"/>
    <property type="match status" value="1"/>
</dbReference>
<dbReference type="InterPro" id="IPR043519">
    <property type="entry name" value="NT_sf"/>
</dbReference>
<dbReference type="CDD" id="cd05398">
    <property type="entry name" value="NT_ClassII-CCAase"/>
    <property type="match status" value="1"/>
</dbReference>
<dbReference type="Proteomes" id="UP000274731">
    <property type="component" value="Segment"/>
</dbReference>
<keyword evidence="2 8" id="KW-0808">Transferase</keyword>
<feature type="domain" description="Poly A polymerase head" evidence="7">
    <location>
        <begin position="5"/>
        <end position="145"/>
    </location>
</feature>
<evidence type="ECO:0000256" key="4">
    <source>
        <dbReference type="ARBA" id="ARBA00022695"/>
    </source>
</evidence>
<keyword evidence="5" id="KW-0479">Metal-binding</keyword>
<evidence type="ECO:0000256" key="6">
    <source>
        <dbReference type="ARBA" id="ARBA00022842"/>
    </source>
</evidence>
<dbReference type="SUPFAM" id="SSF81891">
    <property type="entry name" value="Poly A polymerase C-terminal region-like"/>
    <property type="match status" value="1"/>
</dbReference>
<dbReference type="Gene3D" id="1.10.3090.10">
    <property type="entry name" value="cca-adding enzyme, domain 2"/>
    <property type="match status" value="1"/>
</dbReference>
<reference evidence="8 9" key="1">
    <citation type="journal article" date="2018" name="Environ. Microbiol.">
        <title>Novel phage-host interactions and evolution as revealed by a cyanomyovirus isolated from an estuarine environment.</title>
        <authorList>
            <person name="Xu Y."/>
            <person name="Zhang R."/>
            <person name="Wang N."/>
            <person name="Cai L."/>
            <person name="Tong Y."/>
            <person name="Sun Q."/>
            <person name="Chen F."/>
            <person name="Jiao N."/>
        </authorList>
    </citation>
    <scope>NUCLEOTIDE SEQUENCE [LARGE SCALE GENOMIC DNA]</scope>
</reference>
<keyword evidence="3" id="KW-0819">tRNA processing</keyword>
<evidence type="ECO:0000313" key="8">
    <source>
        <dbReference type="EMBL" id="ATW62701.1"/>
    </source>
</evidence>
<evidence type="ECO:0000256" key="3">
    <source>
        <dbReference type="ARBA" id="ARBA00022694"/>
    </source>
</evidence>
<dbReference type="PANTHER" id="PTHR46173:SF1">
    <property type="entry name" value="CCA TRNA NUCLEOTIDYLTRANSFERASE 1, MITOCHONDRIAL"/>
    <property type="match status" value="1"/>
</dbReference>
<keyword evidence="6" id="KW-0460">Magnesium</keyword>
<proteinExistence type="predicted"/>
<keyword evidence="4" id="KW-0548">Nucleotidyltransferase</keyword>
<dbReference type="GO" id="GO:0046872">
    <property type="term" value="F:metal ion binding"/>
    <property type="evidence" value="ECO:0007669"/>
    <property type="project" value="UniProtKB-KW"/>
</dbReference>
<comment type="cofactor">
    <cofactor evidence="1">
        <name>Mg(2+)</name>
        <dbReference type="ChEBI" id="CHEBI:18420"/>
    </cofactor>
</comment>
<evidence type="ECO:0000313" key="9">
    <source>
        <dbReference type="Proteomes" id="UP000274731"/>
    </source>
</evidence>
<dbReference type="GO" id="GO:0000049">
    <property type="term" value="F:tRNA binding"/>
    <property type="evidence" value="ECO:0007669"/>
    <property type="project" value="TreeGrafter"/>
</dbReference>
<dbReference type="Gene3D" id="3.30.460.10">
    <property type="entry name" value="Beta Polymerase, domain 2"/>
    <property type="match status" value="1"/>
</dbReference>
<dbReference type="InterPro" id="IPR002646">
    <property type="entry name" value="PolA_pol_head_dom"/>
</dbReference>
<evidence type="ECO:0000256" key="5">
    <source>
        <dbReference type="ARBA" id="ARBA00022723"/>
    </source>
</evidence>
<name>A0A3G1L3D7_9CAUD</name>
<sequence length="248" mass="27604">MFEFYSVGGIVRDDLLGRPSADLDVCAVPVEAGTLSTVTLFKYLSDHVRDLGFAVFDEQLQFFTIRGTHSGDVKGFEGFPQVDFVMARKDGPSSDGRHPDYVLPGTLLDDLSRRDFTVNAMARNFQTGELVDPFGGAEDLRAGIIKFVGDPIQRIKEDGLRVMRALRFCVTHNMKLHPDTRAAIDSDVAIGMLLRVNPNRIFNEVKKMFDADFIAAMDFLAGESDQHKVAIFRDNLRITPSMKKAPGQ</sequence>
<dbReference type="InterPro" id="IPR050264">
    <property type="entry name" value="Bact_CCA-adding_enz_type3_sf"/>
</dbReference>
<accession>A0A3G1L3D7</accession>
<dbReference type="GO" id="GO:0008033">
    <property type="term" value="P:tRNA processing"/>
    <property type="evidence" value="ECO:0007669"/>
    <property type="project" value="UniProtKB-KW"/>
</dbReference>